<name>A0ABU0XAS8_9PSEU</name>
<reference evidence="1 2" key="1">
    <citation type="submission" date="2017-06" db="EMBL/GenBank/DDBJ databases">
        <title>Cultured bacterium strain Saccharothrix yanglingensis Hhs.015.</title>
        <authorList>
            <person name="Xia Y."/>
        </authorList>
    </citation>
    <scope>NUCLEOTIDE SEQUENCE [LARGE SCALE GENOMIC DNA]</scope>
    <source>
        <strain evidence="1 2">Hhs.015</strain>
    </source>
</reference>
<proteinExistence type="predicted"/>
<comment type="caution">
    <text evidence="1">The sequence shown here is derived from an EMBL/GenBank/DDBJ whole genome shotgun (WGS) entry which is preliminary data.</text>
</comment>
<evidence type="ECO:0000313" key="2">
    <source>
        <dbReference type="Proteomes" id="UP001225605"/>
    </source>
</evidence>
<organism evidence="1 2">
    <name type="scientific">Saccharothrix yanglingensis</name>
    <dbReference type="NCBI Taxonomy" id="659496"/>
    <lineage>
        <taxon>Bacteria</taxon>
        <taxon>Bacillati</taxon>
        <taxon>Actinomycetota</taxon>
        <taxon>Actinomycetes</taxon>
        <taxon>Pseudonocardiales</taxon>
        <taxon>Pseudonocardiaceae</taxon>
        <taxon>Saccharothrix</taxon>
    </lineage>
</organism>
<protein>
    <recommendedName>
        <fullName evidence="3">SPOR domain-containing protein</fullName>
    </recommendedName>
</protein>
<dbReference type="Proteomes" id="UP001225605">
    <property type="component" value="Unassembled WGS sequence"/>
</dbReference>
<sequence>MRARAWKPGIMAADPNAWYYCLTHRTVEHGAGCRGADRMGPYPDEAAARHALETARERTKVHDEADEEWDER</sequence>
<evidence type="ECO:0000313" key="1">
    <source>
        <dbReference type="EMBL" id="MDQ2589246.1"/>
    </source>
</evidence>
<accession>A0ABU0XAS8</accession>
<gene>
    <name evidence="1" type="ORF">CKY47_36055</name>
</gene>
<dbReference type="EMBL" id="NSDM01000035">
    <property type="protein sequence ID" value="MDQ2589246.1"/>
    <property type="molecule type" value="Genomic_DNA"/>
</dbReference>
<evidence type="ECO:0008006" key="3">
    <source>
        <dbReference type="Google" id="ProtNLM"/>
    </source>
</evidence>
<keyword evidence="2" id="KW-1185">Reference proteome</keyword>